<dbReference type="AlphaFoldDB" id="A0A1I2P6I9"/>
<evidence type="ECO:0000313" key="2">
    <source>
        <dbReference type="Proteomes" id="UP000199642"/>
    </source>
</evidence>
<dbReference type="Proteomes" id="UP000199642">
    <property type="component" value="Unassembled WGS sequence"/>
</dbReference>
<accession>A0A1I2P6I9</accession>
<name>A0A1I2P6I9_9BACT</name>
<dbReference type="EMBL" id="FOPC01000001">
    <property type="protein sequence ID" value="SFG11123.1"/>
    <property type="molecule type" value="Genomic_DNA"/>
</dbReference>
<keyword evidence="2" id="KW-1185">Reference proteome</keyword>
<organism evidence="1 2">
    <name type="scientific">Algoriphagus hitonicola</name>
    <dbReference type="NCBI Taxonomy" id="435880"/>
    <lineage>
        <taxon>Bacteria</taxon>
        <taxon>Pseudomonadati</taxon>
        <taxon>Bacteroidota</taxon>
        <taxon>Cytophagia</taxon>
        <taxon>Cytophagales</taxon>
        <taxon>Cyclobacteriaceae</taxon>
        <taxon>Algoriphagus</taxon>
    </lineage>
</organism>
<protein>
    <submittedName>
        <fullName evidence="1">Uncharacterized protein</fullName>
    </submittedName>
</protein>
<dbReference type="RefSeq" id="WP_092788604.1">
    <property type="nucleotide sequence ID" value="NZ_FOPC01000001.1"/>
</dbReference>
<proteinExistence type="predicted"/>
<sequence>MIRVFFLLIWLPALVLVQHEKTFLSEYIYVDGLAFRQQGLKSIFEKYGPIKRSPTDYECGFHSNEEQGKTYYQFIYPQITWIGSAEDGRFLADRVIFDQEGQIKWVYFKEAEFSGKSTQAEGEDFMGKNAEPIQIYGREEEELFCLGGRFTHSDDGFFFLFKQGKLIELQYWSPC</sequence>
<dbReference type="STRING" id="435880.SAMN04487988_101446"/>
<gene>
    <name evidence="1" type="ORF">SAMN04487988_101446</name>
</gene>
<reference evidence="2" key="1">
    <citation type="submission" date="2016-10" db="EMBL/GenBank/DDBJ databases">
        <authorList>
            <person name="Varghese N."/>
            <person name="Submissions S."/>
        </authorList>
    </citation>
    <scope>NUCLEOTIDE SEQUENCE [LARGE SCALE GENOMIC DNA]</scope>
    <source>
        <strain evidence="2">DSM 19315</strain>
    </source>
</reference>
<evidence type="ECO:0000313" key="1">
    <source>
        <dbReference type="EMBL" id="SFG11123.1"/>
    </source>
</evidence>
<dbReference type="OrthoDB" id="979427at2"/>